<comment type="cofactor">
    <cofactor evidence="1">
        <name>Mg(2+)</name>
        <dbReference type="ChEBI" id="CHEBI:18420"/>
    </cofactor>
</comment>
<evidence type="ECO:0000256" key="3">
    <source>
        <dbReference type="ARBA" id="ARBA00022801"/>
    </source>
</evidence>
<keyword evidence="7" id="KW-1185">Reference proteome</keyword>
<sequence>MRVILHADDLGISSVVNESVFCLLDEGRLTSASILANGPEFREAARLSKFFPHCSFGMHLNLTEFAPLLPSAGLAPFLSSDGSFQRKAIPLRLDGQVQRAVVKEWRAQIACLRNAGVTISHIDSHHHIHTRLALLPCLLEVCAEEKIDRVRLRHTFTGNEALSRWRIDNLLYNWTLRQSFTCTDEFGPLLAYVKGPHRLPESCTAELMVHPGHENYSQETSALTYCGSRDFLSQHERISYLDLN</sequence>
<dbReference type="GO" id="GO:0019213">
    <property type="term" value="F:deacetylase activity"/>
    <property type="evidence" value="ECO:0007669"/>
    <property type="project" value="TreeGrafter"/>
</dbReference>
<dbReference type="InterPro" id="IPR011330">
    <property type="entry name" value="Glyco_hydro/deAcase_b/a-brl"/>
</dbReference>
<dbReference type="SUPFAM" id="SSF88713">
    <property type="entry name" value="Glycoside hydrolase/deacetylase"/>
    <property type="match status" value="1"/>
</dbReference>
<dbReference type="Gene3D" id="3.20.20.370">
    <property type="entry name" value="Glycoside hydrolase/deacetylase"/>
    <property type="match status" value="1"/>
</dbReference>
<dbReference type="HOGENOM" id="CLU_064244_3_0_0"/>
<evidence type="ECO:0000256" key="4">
    <source>
        <dbReference type="ARBA" id="ARBA00022842"/>
    </source>
</evidence>
<gene>
    <name evidence="6" type="ordered locus">Acid345_2585</name>
</gene>
<organism evidence="6 7">
    <name type="scientific">Koribacter versatilis (strain Ellin345)</name>
    <dbReference type="NCBI Taxonomy" id="204669"/>
    <lineage>
        <taxon>Bacteria</taxon>
        <taxon>Pseudomonadati</taxon>
        <taxon>Acidobacteriota</taxon>
        <taxon>Terriglobia</taxon>
        <taxon>Terriglobales</taxon>
        <taxon>Candidatus Korobacteraceae</taxon>
        <taxon>Candidatus Korobacter</taxon>
    </lineage>
</organism>
<dbReference type="Pfam" id="PF04794">
    <property type="entry name" value="YdjC"/>
    <property type="match status" value="1"/>
</dbReference>
<keyword evidence="3" id="KW-0378">Hydrolase</keyword>
<dbReference type="Proteomes" id="UP000002432">
    <property type="component" value="Chromosome"/>
</dbReference>
<dbReference type="GO" id="GO:0016787">
    <property type="term" value="F:hydrolase activity"/>
    <property type="evidence" value="ECO:0007669"/>
    <property type="project" value="UniProtKB-KW"/>
</dbReference>
<dbReference type="EnsemblBacteria" id="ABF41586">
    <property type="protein sequence ID" value="ABF41586"/>
    <property type="gene ID" value="Acid345_2585"/>
</dbReference>
<evidence type="ECO:0000313" key="7">
    <source>
        <dbReference type="Proteomes" id="UP000002432"/>
    </source>
</evidence>
<name>Q1ING4_KORVE</name>
<dbReference type="GO" id="GO:0005975">
    <property type="term" value="P:carbohydrate metabolic process"/>
    <property type="evidence" value="ECO:0007669"/>
    <property type="project" value="InterPro"/>
</dbReference>
<reference evidence="6 7" key="1">
    <citation type="journal article" date="2009" name="Appl. Environ. Microbiol.">
        <title>Three genomes from the phylum Acidobacteria provide insight into the lifestyles of these microorganisms in soils.</title>
        <authorList>
            <person name="Ward N.L."/>
            <person name="Challacombe J.F."/>
            <person name="Janssen P.H."/>
            <person name="Henrissat B."/>
            <person name="Coutinho P.M."/>
            <person name="Wu M."/>
            <person name="Xie G."/>
            <person name="Haft D.H."/>
            <person name="Sait M."/>
            <person name="Badger J."/>
            <person name="Barabote R.D."/>
            <person name="Bradley B."/>
            <person name="Brettin T.S."/>
            <person name="Brinkac L.M."/>
            <person name="Bruce D."/>
            <person name="Creasy T."/>
            <person name="Daugherty S.C."/>
            <person name="Davidsen T.M."/>
            <person name="DeBoy R.T."/>
            <person name="Detter J.C."/>
            <person name="Dodson R.J."/>
            <person name="Durkin A.S."/>
            <person name="Ganapathy A."/>
            <person name="Gwinn-Giglio M."/>
            <person name="Han C.S."/>
            <person name="Khouri H."/>
            <person name="Kiss H."/>
            <person name="Kothari S.P."/>
            <person name="Madupu R."/>
            <person name="Nelson K.E."/>
            <person name="Nelson W.C."/>
            <person name="Paulsen I."/>
            <person name="Penn K."/>
            <person name="Ren Q."/>
            <person name="Rosovitz M.J."/>
            <person name="Selengut J.D."/>
            <person name="Shrivastava S."/>
            <person name="Sullivan S.A."/>
            <person name="Tapia R."/>
            <person name="Thompson L.S."/>
            <person name="Watkins K.L."/>
            <person name="Yang Q."/>
            <person name="Yu C."/>
            <person name="Zafar N."/>
            <person name="Zhou L."/>
            <person name="Kuske C.R."/>
        </authorList>
    </citation>
    <scope>NUCLEOTIDE SEQUENCE [LARGE SCALE GENOMIC DNA]</scope>
    <source>
        <strain evidence="6 7">Ellin345</strain>
    </source>
</reference>
<dbReference type="eggNOG" id="COG3394">
    <property type="taxonomic scope" value="Bacteria"/>
</dbReference>
<dbReference type="AlphaFoldDB" id="Q1ING4"/>
<dbReference type="CDD" id="cd10788">
    <property type="entry name" value="YdjC_like"/>
    <property type="match status" value="1"/>
</dbReference>
<dbReference type="EMBL" id="CP000360">
    <property type="protein sequence ID" value="ABF41586.1"/>
    <property type="molecule type" value="Genomic_DNA"/>
</dbReference>
<dbReference type="KEGG" id="aba:Acid345_2585"/>
<evidence type="ECO:0000256" key="5">
    <source>
        <dbReference type="ARBA" id="ARBA00023277"/>
    </source>
</evidence>
<keyword evidence="5" id="KW-0119">Carbohydrate metabolism</keyword>
<evidence type="ECO:0000256" key="1">
    <source>
        <dbReference type="ARBA" id="ARBA00001946"/>
    </source>
</evidence>
<dbReference type="STRING" id="204669.Acid345_2585"/>
<proteinExistence type="predicted"/>
<keyword evidence="2" id="KW-0479">Metal-binding</keyword>
<dbReference type="PANTHER" id="PTHR31609">
    <property type="entry name" value="YDJC DEACETYLASE FAMILY MEMBER"/>
    <property type="match status" value="1"/>
</dbReference>
<dbReference type="InterPro" id="IPR006879">
    <property type="entry name" value="YdjC-like"/>
</dbReference>
<accession>Q1ING4</accession>
<keyword evidence="4" id="KW-0460">Magnesium</keyword>
<protein>
    <submittedName>
        <fullName evidence="6">YdjC-like protein</fullName>
    </submittedName>
</protein>
<evidence type="ECO:0000313" key="6">
    <source>
        <dbReference type="EMBL" id="ABF41586.1"/>
    </source>
</evidence>
<dbReference type="GO" id="GO:0046872">
    <property type="term" value="F:metal ion binding"/>
    <property type="evidence" value="ECO:0007669"/>
    <property type="project" value="UniProtKB-KW"/>
</dbReference>
<evidence type="ECO:0000256" key="2">
    <source>
        <dbReference type="ARBA" id="ARBA00022723"/>
    </source>
</evidence>
<dbReference type="PANTHER" id="PTHR31609:SF1">
    <property type="entry name" value="CARBOHYDRATE DEACETYLASE"/>
    <property type="match status" value="1"/>
</dbReference>